<dbReference type="Proteomes" id="UP000095607">
    <property type="component" value="Chromosome"/>
</dbReference>
<organism evidence="1 2">
    <name type="scientific">Delftia tsuruhatensis</name>
    <dbReference type="NCBI Taxonomy" id="180282"/>
    <lineage>
        <taxon>Bacteria</taxon>
        <taxon>Pseudomonadati</taxon>
        <taxon>Pseudomonadota</taxon>
        <taxon>Betaproteobacteria</taxon>
        <taxon>Burkholderiales</taxon>
        <taxon>Comamonadaceae</taxon>
        <taxon>Delftia</taxon>
    </lineage>
</organism>
<dbReference type="EMBL" id="CP017420">
    <property type="protein sequence ID" value="AOV03534.1"/>
    <property type="molecule type" value="Genomic_DNA"/>
</dbReference>
<evidence type="ECO:0008006" key="3">
    <source>
        <dbReference type="Google" id="ProtNLM"/>
    </source>
</evidence>
<gene>
    <name evidence="1" type="ORF">BI380_20365</name>
</gene>
<sequence length="111" mass="12580">MITKTPMYMMILAMDIIGYRTAYGHHLCSRCDCQHPSAWNHQPLNITQENTGLTDQTTALLIKSDKMVHFSRIPKCSSRIQTNIAITAPHTISQAGKRAIQHCAPRMFRIV</sequence>
<accession>A0ABM6E7X4</accession>
<proteinExistence type="predicted"/>
<keyword evidence="2" id="KW-1185">Reference proteome</keyword>
<reference evidence="1 2" key="1">
    <citation type="submission" date="2016-09" db="EMBL/GenBank/DDBJ databases">
        <title>Complete genome sequence of Deltia acidovorans CM13 isolated from murine proximal colonic tissue.</title>
        <authorList>
            <person name="Saffarian A."/>
        </authorList>
    </citation>
    <scope>NUCLEOTIDE SEQUENCE [LARGE SCALE GENOMIC DNA]</scope>
    <source>
        <strain evidence="1 2">CM13</strain>
    </source>
</reference>
<evidence type="ECO:0000313" key="2">
    <source>
        <dbReference type="Proteomes" id="UP000095607"/>
    </source>
</evidence>
<evidence type="ECO:0000313" key="1">
    <source>
        <dbReference type="EMBL" id="AOV03534.1"/>
    </source>
</evidence>
<name>A0ABM6E7X4_9BURK</name>
<protein>
    <recommendedName>
        <fullName evidence="3">Secreted protein</fullName>
    </recommendedName>
</protein>